<reference evidence="10" key="1">
    <citation type="journal article" date="2020" name="mSystems">
        <title>Genome- and Community-Level Interaction Insights into Carbon Utilization and Element Cycling Functions of Hydrothermarchaeota in Hydrothermal Sediment.</title>
        <authorList>
            <person name="Zhou Z."/>
            <person name="Liu Y."/>
            <person name="Xu W."/>
            <person name="Pan J."/>
            <person name="Luo Z.H."/>
            <person name="Li M."/>
        </authorList>
    </citation>
    <scope>NUCLEOTIDE SEQUENCE [LARGE SCALE GENOMIC DNA]</scope>
    <source>
        <strain evidence="10">SpSt-853</strain>
    </source>
</reference>
<dbReference type="PANTHER" id="PTHR12726:SF0">
    <property type="entry name" value="CERAMIDE GLUCOSYLTRANSFERASE"/>
    <property type="match status" value="1"/>
</dbReference>
<sequence length="381" mass="42327">MWIPILLFLIVASLVYQLGALVCLWRIVSRPWNRPVASCFRGITVFKPVKGLEPETRECLESFLRQEYQPYQVLFGVACAHDPVMPLLMELKAEWEPQVEVEVVVCPAALGENPKVSVLRQLEPYARYGRWVIADGDVKVGPDFLTRAAQALEEPGVGLVSCLYRAGPAFTLGSKLEALTISADFIPSVAVAEAVEGVRFALGAAMILRRQALEAIGGLAAVADFLADDYQLGWRLHQAGLKVGLWPYVVETVNPWMSFREYLGHQARWTRTYRVCRPGGYLAYGLTHTLAFCLVLWLVSALAAWALGLLLAGLTVRLVLARVADSLCLKGHLPWPALLLLPLKDLLSFGLWLFSFVGQEVTWKGRRFGLTREGRLIPLSK</sequence>
<evidence type="ECO:0000313" key="10">
    <source>
        <dbReference type="EMBL" id="HGZ11830.1"/>
    </source>
</evidence>
<gene>
    <name evidence="10" type="ORF">ENW48_06385</name>
</gene>
<evidence type="ECO:0000256" key="4">
    <source>
        <dbReference type="ARBA" id="ARBA00022676"/>
    </source>
</evidence>
<comment type="caution">
    <text evidence="10">The sequence shown here is derived from an EMBL/GenBank/DDBJ whole genome shotgun (WGS) entry which is preliminary data.</text>
</comment>
<feature type="transmembrane region" description="Helical" evidence="9">
    <location>
        <begin position="334"/>
        <end position="357"/>
    </location>
</feature>
<comment type="pathway">
    <text evidence="2">Lipid metabolism; sphingolipid metabolism.</text>
</comment>
<dbReference type="EMBL" id="DTKJ01000043">
    <property type="protein sequence ID" value="HGZ11830.1"/>
    <property type="molecule type" value="Genomic_DNA"/>
</dbReference>
<evidence type="ECO:0000256" key="2">
    <source>
        <dbReference type="ARBA" id="ARBA00004760"/>
    </source>
</evidence>
<dbReference type="NCBIfam" id="TIGR03472">
    <property type="entry name" value="HpnI"/>
    <property type="match status" value="1"/>
</dbReference>
<evidence type="ECO:0000256" key="6">
    <source>
        <dbReference type="ARBA" id="ARBA00022692"/>
    </source>
</evidence>
<evidence type="ECO:0000256" key="8">
    <source>
        <dbReference type="ARBA" id="ARBA00023136"/>
    </source>
</evidence>
<keyword evidence="8 9" id="KW-0472">Membrane</keyword>
<comment type="pathway">
    <text evidence="3">Sphingolipid metabolism.</text>
</comment>
<dbReference type="InterPro" id="IPR017835">
    <property type="entry name" value="Hopen-assoc_HpnI"/>
</dbReference>
<dbReference type="Gene3D" id="3.90.550.10">
    <property type="entry name" value="Spore Coat Polysaccharide Biosynthesis Protein SpsA, Chain A"/>
    <property type="match status" value="1"/>
</dbReference>
<keyword evidence="6 9" id="KW-0812">Transmembrane</keyword>
<accession>A0A7C5ALP1</accession>
<dbReference type="InterPro" id="IPR029044">
    <property type="entry name" value="Nucleotide-diphossugar_trans"/>
</dbReference>
<feature type="transmembrane region" description="Helical" evidence="9">
    <location>
        <begin position="6"/>
        <end position="28"/>
    </location>
</feature>
<protein>
    <submittedName>
        <fullName evidence="10">Ceramide glucosyltransferase</fullName>
    </submittedName>
</protein>
<keyword evidence="4" id="KW-0328">Glycosyltransferase</keyword>
<name>A0A7C5ALP1_9BACT</name>
<evidence type="ECO:0000256" key="1">
    <source>
        <dbReference type="ARBA" id="ARBA00004141"/>
    </source>
</evidence>
<dbReference type="GO" id="GO:0016020">
    <property type="term" value="C:membrane"/>
    <property type="evidence" value="ECO:0007669"/>
    <property type="project" value="UniProtKB-SubCell"/>
</dbReference>
<evidence type="ECO:0000256" key="3">
    <source>
        <dbReference type="ARBA" id="ARBA00004991"/>
    </source>
</evidence>
<keyword evidence="5 10" id="KW-0808">Transferase</keyword>
<dbReference type="Pfam" id="PF13506">
    <property type="entry name" value="Glyco_transf_21"/>
    <property type="match status" value="1"/>
</dbReference>
<comment type="subcellular location">
    <subcellularLocation>
        <location evidence="1">Membrane</location>
        <topology evidence="1">Multi-pass membrane protein</topology>
    </subcellularLocation>
</comment>
<dbReference type="GO" id="GO:0006679">
    <property type="term" value="P:glucosylceramide biosynthetic process"/>
    <property type="evidence" value="ECO:0007669"/>
    <property type="project" value="TreeGrafter"/>
</dbReference>
<dbReference type="InterPro" id="IPR025993">
    <property type="entry name" value="Ceramide_glucosylTrfase"/>
</dbReference>
<keyword evidence="7 9" id="KW-1133">Transmembrane helix</keyword>
<dbReference type="GO" id="GO:0008120">
    <property type="term" value="F:ceramide glucosyltransferase activity"/>
    <property type="evidence" value="ECO:0007669"/>
    <property type="project" value="TreeGrafter"/>
</dbReference>
<feature type="transmembrane region" description="Helical" evidence="9">
    <location>
        <begin position="281"/>
        <end position="314"/>
    </location>
</feature>
<dbReference type="PANTHER" id="PTHR12726">
    <property type="entry name" value="CERAMIDE GLUCOSYLTRANSFERASE"/>
    <property type="match status" value="1"/>
</dbReference>
<organism evidence="10">
    <name type="scientific">Desulfobacca acetoxidans</name>
    <dbReference type="NCBI Taxonomy" id="60893"/>
    <lineage>
        <taxon>Bacteria</taxon>
        <taxon>Pseudomonadati</taxon>
        <taxon>Thermodesulfobacteriota</taxon>
        <taxon>Desulfobaccia</taxon>
        <taxon>Desulfobaccales</taxon>
        <taxon>Desulfobaccaceae</taxon>
        <taxon>Desulfobacca</taxon>
    </lineage>
</organism>
<dbReference type="AlphaFoldDB" id="A0A7C5ALP1"/>
<dbReference type="SUPFAM" id="SSF53448">
    <property type="entry name" value="Nucleotide-diphospho-sugar transferases"/>
    <property type="match status" value="1"/>
</dbReference>
<evidence type="ECO:0000256" key="7">
    <source>
        <dbReference type="ARBA" id="ARBA00022989"/>
    </source>
</evidence>
<evidence type="ECO:0000256" key="5">
    <source>
        <dbReference type="ARBA" id="ARBA00022679"/>
    </source>
</evidence>
<evidence type="ECO:0000256" key="9">
    <source>
        <dbReference type="SAM" id="Phobius"/>
    </source>
</evidence>
<proteinExistence type="predicted"/>